<dbReference type="GO" id="GO:0016301">
    <property type="term" value="F:kinase activity"/>
    <property type="evidence" value="ECO:0007669"/>
    <property type="project" value="UniProtKB-KW"/>
</dbReference>
<feature type="compositionally biased region" description="Basic and acidic residues" evidence="1">
    <location>
        <begin position="8"/>
        <end position="18"/>
    </location>
</feature>
<evidence type="ECO:0000313" key="2">
    <source>
        <dbReference type="EMBL" id="AOS61058.1"/>
    </source>
</evidence>
<name>A0AAC9HKN4_9PSEU</name>
<dbReference type="KEGG" id="ahm:TL08_01080"/>
<proteinExistence type="predicted"/>
<organism evidence="2 3">
    <name type="scientific">Actinoalloteichus hymeniacidonis</name>
    <dbReference type="NCBI Taxonomy" id="340345"/>
    <lineage>
        <taxon>Bacteria</taxon>
        <taxon>Bacillati</taxon>
        <taxon>Actinomycetota</taxon>
        <taxon>Actinomycetes</taxon>
        <taxon>Pseudonocardiales</taxon>
        <taxon>Pseudonocardiaceae</taxon>
        <taxon>Actinoalloteichus</taxon>
    </lineage>
</organism>
<sequence length="231" mass="26009">MTGSEPAEADRPASHETPGEISQVTEPVSFPAGAVERLADSVLHRPARLGTVRAMAIDGPSGSGKSSLADAVAAELRRRDVGVSLVRADDFATWSEPWQWWPGFEHAVLTPLRAGAPAEYRRIVWSEAGPVLGDVVRVPVPEVLVLEGVSMGRRAAEHFLSYRVWITWGDEQRRRERSIRRDGETIREPIIEWQRFEREWFAEDQTPRRADLIITQRGWSTPTDSSERYTQ</sequence>
<protein>
    <submittedName>
        <fullName evidence="2">Uridine kinase</fullName>
    </submittedName>
</protein>
<keyword evidence="3" id="KW-1185">Reference proteome</keyword>
<evidence type="ECO:0000256" key="1">
    <source>
        <dbReference type="SAM" id="MobiDB-lite"/>
    </source>
</evidence>
<dbReference type="Gene3D" id="3.40.50.300">
    <property type="entry name" value="P-loop containing nucleotide triphosphate hydrolases"/>
    <property type="match status" value="1"/>
</dbReference>
<dbReference type="AlphaFoldDB" id="A0AAC9HKN4"/>
<reference evidence="3" key="1">
    <citation type="submission" date="2016-03" db="EMBL/GenBank/DDBJ databases">
        <title>Complete genome sequence of the type strain Actinoalloteichus hymeniacidonis DSM 45092.</title>
        <authorList>
            <person name="Schaffert L."/>
            <person name="Albersmeier A."/>
            <person name="Winkler A."/>
            <person name="Kalinowski J."/>
            <person name="Zotchev S."/>
            <person name="Ruckert C."/>
        </authorList>
    </citation>
    <scope>NUCLEOTIDE SEQUENCE [LARGE SCALE GENOMIC DNA]</scope>
    <source>
        <strain evidence="3">HPA177(T) (DSM 45092(T))</strain>
    </source>
</reference>
<evidence type="ECO:0000313" key="3">
    <source>
        <dbReference type="Proteomes" id="UP000095210"/>
    </source>
</evidence>
<feature type="region of interest" description="Disordered" evidence="1">
    <location>
        <begin position="1"/>
        <end position="27"/>
    </location>
</feature>
<keyword evidence="2" id="KW-0808">Transferase</keyword>
<dbReference type="Proteomes" id="UP000095210">
    <property type="component" value="Chromosome"/>
</dbReference>
<gene>
    <name evidence="2" type="ORF">TL08_01080</name>
</gene>
<dbReference type="InterPro" id="IPR027417">
    <property type="entry name" value="P-loop_NTPase"/>
</dbReference>
<keyword evidence="2" id="KW-0418">Kinase</keyword>
<dbReference type="EMBL" id="CP014859">
    <property type="protein sequence ID" value="AOS61058.1"/>
    <property type="molecule type" value="Genomic_DNA"/>
</dbReference>
<dbReference type="RefSeq" id="WP_311734513.1">
    <property type="nucleotide sequence ID" value="NZ_CP014859.1"/>
</dbReference>
<dbReference type="SUPFAM" id="SSF52540">
    <property type="entry name" value="P-loop containing nucleoside triphosphate hydrolases"/>
    <property type="match status" value="1"/>
</dbReference>
<accession>A0AAC9HKN4</accession>